<evidence type="ECO:0000256" key="2">
    <source>
        <dbReference type="ARBA" id="ARBA00022692"/>
    </source>
</evidence>
<evidence type="ECO:0000259" key="6">
    <source>
        <dbReference type="Pfam" id="PF03151"/>
    </source>
</evidence>
<accession>A0A3Q7H427</accession>
<dbReference type="GO" id="GO:0016020">
    <property type="term" value="C:membrane"/>
    <property type="evidence" value="ECO:0007669"/>
    <property type="project" value="UniProtKB-SubCell"/>
</dbReference>
<feature type="transmembrane region" description="Helical" evidence="5">
    <location>
        <begin position="251"/>
        <end position="270"/>
    </location>
</feature>
<evidence type="ECO:0000256" key="5">
    <source>
        <dbReference type="SAM" id="Phobius"/>
    </source>
</evidence>
<reference evidence="7" key="2">
    <citation type="submission" date="2019-01" db="UniProtKB">
        <authorList>
            <consortium name="EnsemblPlants"/>
        </authorList>
    </citation>
    <scope>IDENTIFICATION</scope>
    <source>
        <strain evidence="7">cv. Heinz 1706</strain>
    </source>
</reference>
<evidence type="ECO:0000313" key="7">
    <source>
        <dbReference type="EnsemblPlants" id="Solyc07g007990.3.1"/>
    </source>
</evidence>
<feature type="transmembrane region" description="Helical" evidence="5">
    <location>
        <begin position="60"/>
        <end position="79"/>
    </location>
</feature>
<protein>
    <recommendedName>
        <fullName evidence="6">Sugar phosphate transporter domain-containing protein</fullName>
    </recommendedName>
</protein>
<dbReference type="InParanoid" id="A0A3Q7H427"/>
<evidence type="ECO:0000313" key="8">
    <source>
        <dbReference type="Proteomes" id="UP000004994"/>
    </source>
</evidence>
<dbReference type="PaxDb" id="4081-Solyc07g007990.2.1"/>
<comment type="subcellular location">
    <subcellularLocation>
        <location evidence="1">Membrane</location>
        <topology evidence="1">Multi-pass membrane protein</topology>
    </subcellularLocation>
</comment>
<dbReference type="InterPro" id="IPR050186">
    <property type="entry name" value="TPT_transporter"/>
</dbReference>
<keyword evidence="4 5" id="KW-0472">Membrane</keyword>
<name>A0A3Q7H427_SOLLC</name>
<dbReference type="EnsemblPlants" id="Solyc07g007990.3.1">
    <property type="protein sequence ID" value="Solyc07g007990.3.1"/>
    <property type="gene ID" value="Solyc07g007990.3"/>
</dbReference>
<dbReference type="Pfam" id="PF03151">
    <property type="entry name" value="TPT"/>
    <property type="match status" value="1"/>
</dbReference>
<dbReference type="InterPro" id="IPR004853">
    <property type="entry name" value="Sugar_P_trans_dom"/>
</dbReference>
<evidence type="ECO:0000256" key="1">
    <source>
        <dbReference type="ARBA" id="ARBA00004141"/>
    </source>
</evidence>
<feature type="transmembrane region" description="Helical" evidence="5">
    <location>
        <begin position="162"/>
        <end position="180"/>
    </location>
</feature>
<evidence type="ECO:0000256" key="4">
    <source>
        <dbReference type="ARBA" id="ARBA00023136"/>
    </source>
</evidence>
<dbReference type="FunCoup" id="A0A3Q7H427">
    <property type="interactions" value="1074"/>
</dbReference>
<keyword evidence="2 5" id="KW-0812">Transmembrane</keyword>
<feature type="transmembrane region" description="Helical" evidence="5">
    <location>
        <begin position="192"/>
        <end position="215"/>
    </location>
</feature>
<dbReference type="Gramene" id="Solyc07g007990.3.1">
    <property type="protein sequence ID" value="Solyc07g007990.3.1"/>
    <property type="gene ID" value="Solyc07g007990.3"/>
</dbReference>
<dbReference type="PANTHER" id="PTHR11132">
    <property type="entry name" value="SOLUTE CARRIER FAMILY 35"/>
    <property type="match status" value="1"/>
</dbReference>
<keyword evidence="8" id="KW-1185">Reference proteome</keyword>
<dbReference type="Proteomes" id="UP000004994">
    <property type="component" value="Chromosome 7"/>
</dbReference>
<dbReference type="GO" id="GO:0015780">
    <property type="term" value="P:nucleotide-sugar transmembrane transport"/>
    <property type="evidence" value="ECO:0000318"/>
    <property type="project" value="GO_Central"/>
</dbReference>
<organism evidence="7">
    <name type="scientific">Solanum lycopersicum</name>
    <name type="common">Tomato</name>
    <name type="synonym">Lycopersicon esculentum</name>
    <dbReference type="NCBI Taxonomy" id="4081"/>
    <lineage>
        <taxon>Eukaryota</taxon>
        <taxon>Viridiplantae</taxon>
        <taxon>Streptophyta</taxon>
        <taxon>Embryophyta</taxon>
        <taxon>Tracheophyta</taxon>
        <taxon>Spermatophyta</taxon>
        <taxon>Magnoliopsida</taxon>
        <taxon>eudicotyledons</taxon>
        <taxon>Gunneridae</taxon>
        <taxon>Pentapetalae</taxon>
        <taxon>asterids</taxon>
        <taxon>lamiids</taxon>
        <taxon>Solanales</taxon>
        <taxon>Solanaceae</taxon>
        <taxon>Solanoideae</taxon>
        <taxon>Solaneae</taxon>
        <taxon>Solanum</taxon>
        <taxon>Solanum subgen. Lycopersicon</taxon>
    </lineage>
</organism>
<sequence>MVSIESSSMNEPQNLPIFSKKNPNTAMTKKGVYVAISYMACAVLLVIFNKAALSSYKFPCANVITLFQMLSSTLILYVLRRWKVISFTVQDSHTVAMRTADLVPFKKVLHCTPVALSYLLYMLVSMESIRGINVPMYTTLRRTTVFFTMMAEYFLARKKYSSYVVTCVGIIILGAFVAGARDLSFDYYSYTVVLISNITTAVYLACISSLGIFIYPSLLDQMPLLEFCERVFLIYPDIFYLGESSGLNSFGLMWCNGIICTPILLLWTAYSGDLDATINFSYLYTIGFQAVIVLSCALAFLLNYSVFLNTTINSALTQTVCGNLKDLFTVGFGWLVFRGLPFDLLNIAGQCLSFLGSCLYAYCKLKGI</sequence>
<dbReference type="GO" id="GO:0005338">
    <property type="term" value="F:nucleotide-sugar transmembrane transporter activity"/>
    <property type="evidence" value="ECO:0000318"/>
    <property type="project" value="GO_Central"/>
</dbReference>
<dbReference type="GO" id="GO:0005794">
    <property type="term" value="C:Golgi apparatus"/>
    <property type="evidence" value="ECO:0000318"/>
    <property type="project" value="GO_Central"/>
</dbReference>
<feature type="transmembrane region" description="Helical" evidence="5">
    <location>
        <begin position="282"/>
        <end position="302"/>
    </location>
</feature>
<feature type="transmembrane region" description="Helical" evidence="5">
    <location>
        <begin position="31"/>
        <end position="48"/>
    </location>
</feature>
<dbReference type="AlphaFoldDB" id="A0A3Q7H427"/>
<reference evidence="7" key="1">
    <citation type="journal article" date="2012" name="Nature">
        <title>The tomato genome sequence provides insights into fleshy fruit evolution.</title>
        <authorList>
            <consortium name="Tomato Genome Consortium"/>
        </authorList>
    </citation>
    <scope>NUCLEOTIDE SEQUENCE [LARGE SCALE GENOMIC DNA]</scope>
    <source>
        <strain evidence="7">cv. Heinz 1706</strain>
    </source>
</reference>
<dbReference type="GO" id="GO:0015297">
    <property type="term" value="F:antiporter activity"/>
    <property type="evidence" value="ECO:0000318"/>
    <property type="project" value="GO_Central"/>
</dbReference>
<dbReference type="OMA" id="YAYCKLQ"/>
<proteinExistence type="predicted"/>
<keyword evidence="3 5" id="KW-1133">Transmembrane helix</keyword>
<evidence type="ECO:0000256" key="3">
    <source>
        <dbReference type="ARBA" id="ARBA00022989"/>
    </source>
</evidence>
<feature type="domain" description="Sugar phosphate transporter" evidence="6">
    <location>
        <begin position="31"/>
        <end position="201"/>
    </location>
</feature>